<dbReference type="InterPro" id="IPR007055">
    <property type="entry name" value="BON_dom"/>
</dbReference>
<gene>
    <name evidence="3" type="ORF">P8935_07030</name>
</gene>
<dbReference type="PANTHER" id="PTHR34606">
    <property type="entry name" value="BON DOMAIN-CONTAINING PROTEIN"/>
    <property type="match status" value="1"/>
</dbReference>
<dbReference type="EMBL" id="CP121196">
    <property type="protein sequence ID" value="XBH19064.1"/>
    <property type="molecule type" value="Genomic_DNA"/>
</dbReference>
<accession>A0AAU7DN09</accession>
<name>A0AAU7DN09_9BACT</name>
<dbReference type="Pfam" id="PF04972">
    <property type="entry name" value="BON"/>
    <property type="match status" value="2"/>
</dbReference>
<reference evidence="3" key="1">
    <citation type="submission" date="2023-03" db="EMBL/GenBank/DDBJ databases">
        <title>Edaphobacter sp.</title>
        <authorList>
            <person name="Huber K.J."/>
            <person name="Papendorf J."/>
            <person name="Pilke C."/>
            <person name="Bunk B."/>
            <person name="Sproeer C."/>
            <person name="Pester M."/>
        </authorList>
    </citation>
    <scope>NUCLEOTIDE SEQUENCE</scope>
    <source>
        <strain evidence="3">DSM 110680</strain>
    </source>
</reference>
<organism evidence="3">
    <name type="scientific">Telmatobacter sp. DSM 110680</name>
    <dbReference type="NCBI Taxonomy" id="3036704"/>
    <lineage>
        <taxon>Bacteria</taxon>
        <taxon>Pseudomonadati</taxon>
        <taxon>Acidobacteriota</taxon>
        <taxon>Terriglobia</taxon>
        <taxon>Terriglobales</taxon>
        <taxon>Acidobacteriaceae</taxon>
        <taxon>Telmatobacter</taxon>
    </lineage>
</organism>
<dbReference type="PROSITE" id="PS51257">
    <property type="entry name" value="PROKAR_LIPOPROTEIN"/>
    <property type="match status" value="1"/>
</dbReference>
<keyword evidence="1" id="KW-0732">Signal</keyword>
<dbReference type="InterPro" id="IPR051686">
    <property type="entry name" value="Lipoprotein_DolP"/>
</dbReference>
<proteinExistence type="predicted"/>
<evidence type="ECO:0000313" key="3">
    <source>
        <dbReference type="EMBL" id="XBH19064.1"/>
    </source>
</evidence>
<dbReference type="PROSITE" id="PS50914">
    <property type="entry name" value="BON"/>
    <property type="match status" value="1"/>
</dbReference>
<dbReference type="Gene3D" id="3.30.1340.30">
    <property type="match status" value="2"/>
</dbReference>
<dbReference type="RefSeq" id="WP_348264279.1">
    <property type="nucleotide sequence ID" value="NZ_CP121196.1"/>
</dbReference>
<evidence type="ECO:0000256" key="1">
    <source>
        <dbReference type="SAM" id="SignalP"/>
    </source>
</evidence>
<protein>
    <submittedName>
        <fullName evidence="3">BON domain-containing protein</fullName>
    </submittedName>
</protein>
<feature type="domain" description="BON" evidence="2">
    <location>
        <begin position="111"/>
        <end position="179"/>
    </location>
</feature>
<sequence>MKLTANRHTFLLSTAAILAGAMVVAGCNKPAHPDEKSAVSDSLKNNNLSAVSVSQDRDKGVMTLKGNLDSQDLKNQAENIAKQAAPDYTVADEIGVRPPGASEAGSVASNLDSAIEDNFKAMIKAHANLNDQSISGSAKNGTLVIKGSVKTAKQKKEAEDLAKKIPNVQQVVNEIEIKTDKHSTTNS</sequence>
<feature type="signal peptide" evidence="1">
    <location>
        <begin position="1"/>
        <end position="21"/>
    </location>
</feature>
<dbReference type="AlphaFoldDB" id="A0AAU7DN09"/>
<evidence type="ECO:0000259" key="2">
    <source>
        <dbReference type="PROSITE" id="PS50914"/>
    </source>
</evidence>
<dbReference type="PANTHER" id="PTHR34606:SF15">
    <property type="entry name" value="BON DOMAIN-CONTAINING PROTEIN"/>
    <property type="match status" value="1"/>
</dbReference>
<feature type="chain" id="PRO_5043504252" evidence="1">
    <location>
        <begin position="22"/>
        <end position="187"/>
    </location>
</feature>